<accession>A0A918MQ48</accession>
<evidence type="ECO:0000313" key="3">
    <source>
        <dbReference type="Proteomes" id="UP000628984"/>
    </source>
</evidence>
<evidence type="ECO:0000256" key="1">
    <source>
        <dbReference type="SAM" id="MobiDB-lite"/>
    </source>
</evidence>
<organism evidence="2 3">
    <name type="scientific">Gemmobacter lanyuensis</name>
    <dbReference type="NCBI Taxonomy" id="1054497"/>
    <lineage>
        <taxon>Bacteria</taxon>
        <taxon>Pseudomonadati</taxon>
        <taxon>Pseudomonadota</taxon>
        <taxon>Alphaproteobacteria</taxon>
        <taxon>Rhodobacterales</taxon>
        <taxon>Paracoccaceae</taxon>
        <taxon>Gemmobacter</taxon>
    </lineage>
</organism>
<reference evidence="2" key="1">
    <citation type="journal article" date="2014" name="Int. J. Syst. Evol. Microbiol.">
        <title>Complete genome sequence of Corynebacterium casei LMG S-19264T (=DSM 44701T), isolated from a smear-ripened cheese.</title>
        <authorList>
            <consortium name="US DOE Joint Genome Institute (JGI-PGF)"/>
            <person name="Walter F."/>
            <person name="Albersmeier A."/>
            <person name="Kalinowski J."/>
            <person name="Ruckert C."/>
        </authorList>
    </citation>
    <scope>NUCLEOTIDE SEQUENCE</scope>
    <source>
        <strain evidence="2">KCTC 23714</strain>
    </source>
</reference>
<proteinExistence type="predicted"/>
<evidence type="ECO:0000313" key="2">
    <source>
        <dbReference type="EMBL" id="GGW43343.1"/>
    </source>
</evidence>
<dbReference type="EMBL" id="BMYQ01000015">
    <property type="protein sequence ID" value="GGW43343.1"/>
    <property type="molecule type" value="Genomic_DNA"/>
</dbReference>
<gene>
    <name evidence="2" type="ORF">GCM10011452_34660</name>
</gene>
<name>A0A918MQ48_9RHOB</name>
<keyword evidence="3" id="KW-1185">Reference proteome</keyword>
<comment type="caution">
    <text evidence="2">The sequence shown here is derived from an EMBL/GenBank/DDBJ whole genome shotgun (WGS) entry which is preliminary data.</text>
</comment>
<dbReference type="AlphaFoldDB" id="A0A918MQ48"/>
<sequence length="99" mass="11026">MTAARPHTGAWNGGPQVRPTKNAAAEDLPGGRLGPFSGARQGLWRQSLTALRLQHGLTVTDRRDCNFTFCRKAGHQLDRVSLRHRIETRGQIIVEMHIC</sequence>
<protein>
    <submittedName>
        <fullName evidence="2">Uncharacterized protein</fullName>
    </submittedName>
</protein>
<dbReference type="Proteomes" id="UP000628984">
    <property type="component" value="Unassembled WGS sequence"/>
</dbReference>
<feature type="region of interest" description="Disordered" evidence="1">
    <location>
        <begin position="1"/>
        <end position="36"/>
    </location>
</feature>
<reference evidence="2" key="2">
    <citation type="submission" date="2020-09" db="EMBL/GenBank/DDBJ databases">
        <authorList>
            <person name="Sun Q."/>
            <person name="Kim S."/>
        </authorList>
    </citation>
    <scope>NUCLEOTIDE SEQUENCE</scope>
    <source>
        <strain evidence="2">KCTC 23714</strain>
    </source>
</reference>